<evidence type="ECO:0000256" key="2">
    <source>
        <dbReference type="SAM" id="Phobius"/>
    </source>
</evidence>
<evidence type="ECO:0000256" key="1">
    <source>
        <dbReference type="SAM" id="MobiDB-lite"/>
    </source>
</evidence>
<feature type="compositionally biased region" description="Low complexity" evidence="1">
    <location>
        <begin position="448"/>
        <end position="477"/>
    </location>
</feature>
<feature type="transmembrane region" description="Helical" evidence="2">
    <location>
        <begin position="270"/>
        <end position="286"/>
    </location>
</feature>
<dbReference type="RefSeq" id="WP_157748033.1">
    <property type="nucleotide sequence ID" value="NZ_LT607750.1"/>
</dbReference>
<dbReference type="AlphaFoldDB" id="A0A1C5GPZ8"/>
<feature type="transmembrane region" description="Helical" evidence="2">
    <location>
        <begin position="347"/>
        <end position="367"/>
    </location>
</feature>
<feature type="region of interest" description="Disordered" evidence="1">
    <location>
        <begin position="438"/>
        <end position="477"/>
    </location>
</feature>
<reference evidence="3 4" key="1">
    <citation type="submission" date="2016-06" db="EMBL/GenBank/DDBJ databases">
        <authorList>
            <person name="Kjaerup R.B."/>
            <person name="Dalgaard T.S."/>
            <person name="Juul-Madsen H.R."/>
        </authorList>
    </citation>
    <scope>NUCLEOTIDE SEQUENCE [LARGE SCALE GENOMIC DNA]</scope>
    <source>
        <strain evidence="3 4">DSM 43904</strain>
    </source>
</reference>
<evidence type="ECO:0000313" key="4">
    <source>
        <dbReference type="Proteomes" id="UP000198217"/>
    </source>
</evidence>
<keyword evidence="4" id="KW-1185">Reference proteome</keyword>
<feature type="transmembrane region" description="Helical" evidence="2">
    <location>
        <begin position="292"/>
        <end position="310"/>
    </location>
</feature>
<organism evidence="3 4">
    <name type="scientific">Micromonospora echinaurantiaca</name>
    <dbReference type="NCBI Taxonomy" id="47857"/>
    <lineage>
        <taxon>Bacteria</taxon>
        <taxon>Bacillati</taxon>
        <taxon>Actinomycetota</taxon>
        <taxon>Actinomycetes</taxon>
        <taxon>Micromonosporales</taxon>
        <taxon>Micromonosporaceae</taxon>
        <taxon>Micromonospora</taxon>
    </lineage>
</organism>
<dbReference type="Proteomes" id="UP000198217">
    <property type="component" value="Chromosome I"/>
</dbReference>
<sequence length="477" mass="48205">MAVEPQSRPAMPVGETVAGALAALAVGAYFATEPVRVAVYAGIEGLISPEWTVTGLLAAPVLLLALVAPLLLARAGGWWLAAAGLTALAVVDLVPALTGESDQLPRSTAMILVAVSGGGLAVGGTLLALAQLGRRSRQVVAVAFAAGVVLQPATPLADPGRSADTAVDLVAWVALLLVAGAALLTGGGTFTVPGPPVRRGVVPLVVAVAAAAAAVRWWLVERSSPRLPDERDVLAAHPPDRPYQIGLAVLAAMVLVGYAWYAWRATGARWALAAYVLGPATLYVFGGRPDRASALLLPLVLAVVAVAVVVTRYAERALPWDAVALLLLGGAYALVAEVSFGREDATTAGHLLVLAFALGWVAAFLRAAGRPDPAPEPPAGLLTLGVAALLLGCQLVLPVLLGAGEDQPGVRTWGVPALAAGAALVVVLLFAVDLSTRDRRRTPPTDPAPVAADPADPASVTGGPAEPAAGERATGPA</sequence>
<feature type="transmembrane region" description="Helical" evidence="2">
    <location>
        <begin position="413"/>
        <end position="432"/>
    </location>
</feature>
<feature type="transmembrane region" description="Helical" evidence="2">
    <location>
        <begin position="78"/>
        <end position="97"/>
    </location>
</feature>
<feature type="transmembrane region" description="Helical" evidence="2">
    <location>
        <begin position="139"/>
        <end position="157"/>
    </location>
</feature>
<name>A0A1C5GPZ8_9ACTN</name>
<gene>
    <name evidence="3" type="ORF">GA0070609_0162</name>
</gene>
<keyword evidence="2" id="KW-0812">Transmembrane</keyword>
<protein>
    <submittedName>
        <fullName evidence="3">Uncharacterized protein</fullName>
    </submittedName>
</protein>
<keyword evidence="2" id="KW-1133">Transmembrane helix</keyword>
<feature type="transmembrane region" description="Helical" evidence="2">
    <location>
        <begin position="109"/>
        <end position="132"/>
    </location>
</feature>
<dbReference type="EMBL" id="LT607750">
    <property type="protein sequence ID" value="SCG35842.1"/>
    <property type="molecule type" value="Genomic_DNA"/>
</dbReference>
<evidence type="ECO:0000313" key="3">
    <source>
        <dbReference type="EMBL" id="SCG35842.1"/>
    </source>
</evidence>
<feature type="transmembrane region" description="Helical" evidence="2">
    <location>
        <begin position="51"/>
        <end position="71"/>
    </location>
</feature>
<proteinExistence type="predicted"/>
<feature type="transmembrane region" description="Helical" evidence="2">
    <location>
        <begin position="317"/>
        <end position="335"/>
    </location>
</feature>
<feature type="transmembrane region" description="Helical" evidence="2">
    <location>
        <begin position="243"/>
        <end position="263"/>
    </location>
</feature>
<feature type="transmembrane region" description="Helical" evidence="2">
    <location>
        <begin position="379"/>
        <end position="401"/>
    </location>
</feature>
<feature type="transmembrane region" description="Helical" evidence="2">
    <location>
        <begin position="169"/>
        <end position="189"/>
    </location>
</feature>
<accession>A0A1C5GPZ8</accession>
<feature type="transmembrane region" description="Helical" evidence="2">
    <location>
        <begin position="12"/>
        <end position="31"/>
    </location>
</feature>
<feature type="transmembrane region" description="Helical" evidence="2">
    <location>
        <begin position="201"/>
        <end position="219"/>
    </location>
</feature>
<keyword evidence="2" id="KW-0472">Membrane</keyword>